<feature type="domain" description="MacB-like periplasmic core" evidence="8">
    <location>
        <begin position="18"/>
        <end position="238"/>
    </location>
</feature>
<feature type="domain" description="ABC3 transporter permease C-terminal" evidence="7">
    <location>
        <begin position="275"/>
        <end position="392"/>
    </location>
</feature>
<dbReference type="AlphaFoldDB" id="A0A2T0XP51"/>
<dbReference type="GO" id="GO:0005886">
    <property type="term" value="C:plasma membrane"/>
    <property type="evidence" value="ECO:0007669"/>
    <property type="project" value="UniProtKB-SubCell"/>
</dbReference>
<dbReference type="STRING" id="1168289.GCA_000259075_03936"/>
<comment type="subcellular location">
    <subcellularLocation>
        <location evidence="1">Cell membrane</location>
        <topology evidence="1">Multi-pass membrane protein</topology>
    </subcellularLocation>
</comment>
<dbReference type="InterPro" id="IPR003838">
    <property type="entry name" value="ABC3_permease_C"/>
</dbReference>
<dbReference type="RefSeq" id="WP_106152663.1">
    <property type="nucleotide sequence ID" value="NZ_PVTS01000005.1"/>
</dbReference>
<sequence length="776" mass="87869">MKNILLTIRRLKKNKTASLLGISGLIVGLICVMFIFFWIVDEVSYDRFHDKIDRIFVVHAFLEGGQEKVTFDGCPPAVGPAIRDEYPEIKTISRYRPPFNEYLLEFGNSKYMEKVAFADYSLFDIMSFPFVTGGRGEDGVKNKVVLTRSTAEKFFGSENPVGRMIEYNNSIDLIVVGVIEDIPENSSIQFSALMPMSNLSNLFNSENYLNTWYNNSFITFGLLREPEDFEKVASSITNRIQEEMPESTNYLRAYQFANDYLYEKDHIRNIHIFSLIALMVLLAATLNFINLNTARSLKQIKETGLRKTLGATRQSLIRMIYADIAIICLAAFLIAIIIVAAALPVFNSFIGKNIDPFVIFSWEPLLVLGLIYVATVFLAGSYPSFFLTSFSPARTLQSGKESARSKGLFRNVLITVIFLVSLMLLSSTLIISRQTAYLQKMDLGFDKEQVFYIPLEGKLKDRYQVFKKEVKRITNVEEAAVMSYLPFRIGNNGEGWNWAGKDPEFKPLVTDWRVDEDMMATIGVEMKEGTFFRTPDQEGVIINEAFANLIGWDSFEGKSLEAYGATFRVLGVMKNIHFNSFSEEIQPLALKTLSDEWSINYLVIRAGGGDIQNTLSQIRDVGRKIEPDIPMDYGFFDEEMNSILAPERNLKVLVWTFSVFSVIVLVLGLLGVIMFMAEQRTKEIGIRKSMGEPVTSIVGRLIKPFLITGLAGFAVAIPLSWVLMNRWLQGFAYRIDVSIWIFMLAGLLILFVAIVTVIFQSVNAANRNPVEALRYE</sequence>
<keyword evidence="10" id="KW-1185">Reference proteome</keyword>
<protein>
    <submittedName>
        <fullName evidence="9">Putative ABC transport system permease protein</fullName>
    </submittedName>
</protein>
<evidence type="ECO:0000256" key="5">
    <source>
        <dbReference type="ARBA" id="ARBA00023136"/>
    </source>
</evidence>
<dbReference type="InterPro" id="IPR025857">
    <property type="entry name" value="MacB_PCD"/>
</dbReference>
<dbReference type="PANTHER" id="PTHR30572:SF18">
    <property type="entry name" value="ABC-TYPE MACROLIDE FAMILY EXPORT SYSTEM PERMEASE COMPONENT 2"/>
    <property type="match status" value="1"/>
</dbReference>
<dbReference type="InterPro" id="IPR050250">
    <property type="entry name" value="Macrolide_Exporter_MacB"/>
</dbReference>
<feature type="transmembrane region" description="Helical" evidence="6">
    <location>
        <begin position="737"/>
        <end position="759"/>
    </location>
</feature>
<feature type="transmembrane region" description="Helical" evidence="6">
    <location>
        <begin position="697"/>
        <end position="717"/>
    </location>
</feature>
<feature type="transmembrane region" description="Helical" evidence="6">
    <location>
        <begin position="652"/>
        <end position="676"/>
    </location>
</feature>
<comment type="caution">
    <text evidence="9">The sequence shown here is derived from an EMBL/GenBank/DDBJ whole genome shotgun (WGS) entry which is preliminary data.</text>
</comment>
<evidence type="ECO:0000256" key="6">
    <source>
        <dbReference type="SAM" id="Phobius"/>
    </source>
</evidence>
<evidence type="ECO:0000256" key="3">
    <source>
        <dbReference type="ARBA" id="ARBA00022692"/>
    </source>
</evidence>
<feature type="transmembrane region" description="Helical" evidence="6">
    <location>
        <begin position="408"/>
        <end position="431"/>
    </location>
</feature>
<evidence type="ECO:0000313" key="9">
    <source>
        <dbReference type="EMBL" id="RCW30789.1"/>
    </source>
</evidence>
<keyword evidence="3 6" id="KW-0812">Transmembrane</keyword>
<feature type="transmembrane region" description="Helical" evidence="6">
    <location>
        <begin position="320"/>
        <end position="346"/>
    </location>
</feature>
<keyword evidence="4 6" id="KW-1133">Transmembrane helix</keyword>
<dbReference type="OrthoDB" id="973461at2"/>
<dbReference type="GO" id="GO:0022857">
    <property type="term" value="F:transmembrane transporter activity"/>
    <property type="evidence" value="ECO:0007669"/>
    <property type="project" value="TreeGrafter"/>
</dbReference>
<dbReference type="Pfam" id="PF12704">
    <property type="entry name" value="MacB_PCD"/>
    <property type="match status" value="1"/>
</dbReference>
<gene>
    <name evidence="9" type="ORF">DFO77_1207</name>
</gene>
<proteinExistence type="predicted"/>
<dbReference type="Pfam" id="PF02687">
    <property type="entry name" value="FtsX"/>
    <property type="match status" value="2"/>
</dbReference>
<evidence type="ECO:0000256" key="1">
    <source>
        <dbReference type="ARBA" id="ARBA00004651"/>
    </source>
</evidence>
<organism evidence="9 10">
    <name type="scientific">Marinilabilia salmonicolor</name>
    <dbReference type="NCBI Taxonomy" id="989"/>
    <lineage>
        <taxon>Bacteria</taxon>
        <taxon>Pseudomonadati</taxon>
        <taxon>Bacteroidota</taxon>
        <taxon>Bacteroidia</taxon>
        <taxon>Marinilabiliales</taxon>
        <taxon>Marinilabiliaceae</taxon>
        <taxon>Marinilabilia</taxon>
    </lineage>
</organism>
<feature type="transmembrane region" description="Helical" evidence="6">
    <location>
        <begin position="270"/>
        <end position="291"/>
    </location>
</feature>
<evidence type="ECO:0000313" key="10">
    <source>
        <dbReference type="Proteomes" id="UP000252733"/>
    </source>
</evidence>
<feature type="transmembrane region" description="Helical" evidence="6">
    <location>
        <begin position="20"/>
        <end position="40"/>
    </location>
</feature>
<evidence type="ECO:0000256" key="2">
    <source>
        <dbReference type="ARBA" id="ARBA00022475"/>
    </source>
</evidence>
<reference evidence="9 10" key="1">
    <citation type="submission" date="2018-07" db="EMBL/GenBank/DDBJ databases">
        <title>Freshwater and sediment microbial communities from various areas in North America, analyzing microbe dynamics in response to fracking.</title>
        <authorList>
            <person name="Lamendella R."/>
        </authorList>
    </citation>
    <scope>NUCLEOTIDE SEQUENCE [LARGE SCALE GENOMIC DNA]</scope>
    <source>
        <strain evidence="9 10">160A</strain>
    </source>
</reference>
<evidence type="ECO:0000259" key="7">
    <source>
        <dbReference type="Pfam" id="PF02687"/>
    </source>
</evidence>
<keyword evidence="2" id="KW-1003">Cell membrane</keyword>
<evidence type="ECO:0000256" key="4">
    <source>
        <dbReference type="ARBA" id="ARBA00022989"/>
    </source>
</evidence>
<feature type="domain" description="ABC3 transporter permease C-terminal" evidence="7">
    <location>
        <begin position="656"/>
        <end position="769"/>
    </location>
</feature>
<feature type="transmembrane region" description="Helical" evidence="6">
    <location>
        <begin position="366"/>
        <end position="387"/>
    </location>
</feature>
<dbReference type="Proteomes" id="UP000252733">
    <property type="component" value="Unassembled WGS sequence"/>
</dbReference>
<name>A0A2T0XP51_9BACT</name>
<dbReference type="PANTHER" id="PTHR30572">
    <property type="entry name" value="MEMBRANE COMPONENT OF TRANSPORTER-RELATED"/>
    <property type="match status" value="1"/>
</dbReference>
<accession>A0A2T0XP51</accession>
<dbReference type="EMBL" id="QPIZ01000020">
    <property type="protein sequence ID" value="RCW30789.1"/>
    <property type="molecule type" value="Genomic_DNA"/>
</dbReference>
<evidence type="ECO:0000259" key="8">
    <source>
        <dbReference type="Pfam" id="PF12704"/>
    </source>
</evidence>
<keyword evidence="5 6" id="KW-0472">Membrane</keyword>